<dbReference type="SUPFAM" id="SSF55681">
    <property type="entry name" value="Class II aaRS and biotin synthetases"/>
    <property type="match status" value="1"/>
</dbReference>
<evidence type="ECO:0000313" key="8">
    <source>
        <dbReference type="Proteomes" id="UP000237752"/>
    </source>
</evidence>
<gene>
    <name evidence="7" type="ORF">CLV47_12416</name>
</gene>
<evidence type="ECO:0000256" key="1">
    <source>
        <dbReference type="ARBA" id="ARBA00022598"/>
    </source>
</evidence>
<dbReference type="GO" id="GO:0005524">
    <property type="term" value="F:ATP binding"/>
    <property type="evidence" value="ECO:0007669"/>
    <property type="project" value="UniProtKB-KW"/>
</dbReference>
<dbReference type="GO" id="GO:0004077">
    <property type="term" value="F:biotin--[biotin carboxyl-carrier protein] ligase activity"/>
    <property type="evidence" value="ECO:0007669"/>
    <property type="project" value="UniProtKB-EC"/>
</dbReference>
<dbReference type="InterPro" id="IPR004408">
    <property type="entry name" value="Biotin_CoA_COase_ligase"/>
</dbReference>
<evidence type="ECO:0000256" key="2">
    <source>
        <dbReference type="ARBA" id="ARBA00022741"/>
    </source>
</evidence>
<organism evidence="7 8">
    <name type="scientific">Antricoccus suffuscus</name>
    <dbReference type="NCBI Taxonomy" id="1629062"/>
    <lineage>
        <taxon>Bacteria</taxon>
        <taxon>Bacillati</taxon>
        <taxon>Actinomycetota</taxon>
        <taxon>Actinomycetes</taxon>
        <taxon>Geodermatophilales</taxon>
        <taxon>Antricoccaceae</taxon>
        <taxon>Antricoccus</taxon>
    </lineage>
</organism>
<accession>A0A2T0ZC13</accession>
<evidence type="ECO:0000256" key="3">
    <source>
        <dbReference type="ARBA" id="ARBA00022840"/>
    </source>
</evidence>
<dbReference type="SUPFAM" id="SSF50037">
    <property type="entry name" value="C-terminal domain of transcriptional repressors"/>
    <property type="match status" value="1"/>
</dbReference>
<name>A0A2T0ZC13_9ACTN</name>
<dbReference type="GO" id="GO:0005737">
    <property type="term" value="C:cytoplasm"/>
    <property type="evidence" value="ECO:0007669"/>
    <property type="project" value="TreeGrafter"/>
</dbReference>
<dbReference type="InterPro" id="IPR008988">
    <property type="entry name" value="Transcriptional_repressor_C"/>
</dbReference>
<evidence type="ECO:0000313" key="7">
    <source>
        <dbReference type="EMBL" id="PRZ33883.1"/>
    </source>
</evidence>
<keyword evidence="3" id="KW-0067">ATP-binding</keyword>
<dbReference type="InterPro" id="IPR045864">
    <property type="entry name" value="aa-tRNA-synth_II/BPL/LPL"/>
</dbReference>
<evidence type="ECO:0000259" key="6">
    <source>
        <dbReference type="PROSITE" id="PS51733"/>
    </source>
</evidence>
<dbReference type="Gene3D" id="2.30.30.100">
    <property type="match status" value="1"/>
</dbReference>
<dbReference type="EC" id="6.3.4.15" evidence="5"/>
<dbReference type="Pfam" id="PF02237">
    <property type="entry name" value="BPL_C"/>
    <property type="match status" value="1"/>
</dbReference>
<evidence type="ECO:0000256" key="5">
    <source>
        <dbReference type="ARBA" id="ARBA00024227"/>
    </source>
</evidence>
<dbReference type="Proteomes" id="UP000237752">
    <property type="component" value="Unassembled WGS sequence"/>
</dbReference>
<sequence length="288" mass="29900">MGSFTTVQCVISSDMPQHAPQPLRSVALAQYAAWHPFWTNIDVVAETGSTNTDLLAIASEGAPEGTVLVTESQVAGRGRLDRAWTAPPSRGLAVSFLLRPGAIATAQWGWLPLVTGLGVYDALRGLGIDAALKWPNDVQAGTDRRKCCGILAQAAGATSGTAPAVVIGCGLNVLESADELPSTGTSVALELPGVAIDRTDVLVRLLDGFARRYSQWYADPGGFELASAYRAACGTIGLDVTVALPGRDTPMRGVARDVDAEGRLVVETSDGVQAVSAGDVVHVRPAAP</sequence>
<proteinExistence type="predicted"/>
<reference evidence="7 8" key="1">
    <citation type="submission" date="2018-03" db="EMBL/GenBank/DDBJ databases">
        <title>Genomic Encyclopedia of Archaeal and Bacterial Type Strains, Phase II (KMG-II): from individual species to whole genera.</title>
        <authorList>
            <person name="Goeker M."/>
        </authorList>
    </citation>
    <scope>NUCLEOTIDE SEQUENCE [LARGE SCALE GENOMIC DNA]</scope>
    <source>
        <strain evidence="7 8">DSM 100065</strain>
    </source>
</reference>
<dbReference type="PANTHER" id="PTHR12835">
    <property type="entry name" value="BIOTIN PROTEIN LIGASE"/>
    <property type="match status" value="1"/>
</dbReference>
<evidence type="ECO:0000256" key="4">
    <source>
        <dbReference type="ARBA" id="ARBA00023267"/>
    </source>
</evidence>
<keyword evidence="8" id="KW-1185">Reference proteome</keyword>
<feature type="domain" description="BPL/LPL catalytic" evidence="6">
    <location>
        <begin position="29"/>
        <end position="217"/>
    </location>
</feature>
<protein>
    <recommendedName>
        <fullName evidence="5">biotin--[biotin carboxyl-carrier protein] ligase</fullName>
        <ecNumber evidence="5">6.3.4.15</ecNumber>
    </recommendedName>
</protein>
<dbReference type="AlphaFoldDB" id="A0A2T0ZC13"/>
<dbReference type="InterPro" id="IPR004143">
    <property type="entry name" value="BPL_LPL_catalytic"/>
</dbReference>
<comment type="caution">
    <text evidence="7">The sequence shown here is derived from an EMBL/GenBank/DDBJ whole genome shotgun (WGS) entry which is preliminary data.</text>
</comment>
<dbReference type="InterPro" id="IPR003142">
    <property type="entry name" value="BPL_C"/>
</dbReference>
<keyword evidence="1 7" id="KW-0436">Ligase</keyword>
<dbReference type="PROSITE" id="PS51733">
    <property type="entry name" value="BPL_LPL_CATALYTIC"/>
    <property type="match status" value="1"/>
</dbReference>
<dbReference type="Pfam" id="PF03099">
    <property type="entry name" value="BPL_LplA_LipB"/>
    <property type="match status" value="1"/>
</dbReference>
<keyword evidence="2" id="KW-0547">Nucleotide-binding</keyword>
<dbReference type="PANTHER" id="PTHR12835:SF5">
    <property type="entry name" value="BIOTIN--PROTEIN LIGASE"/>
    <property type="match status" value="1"/>
</dbReference>
<keyword evidence="4" id="KW-0092">Biotin</keyword>
<dbReference type="CDD" id="cd16442">
    <property type="entry name" value="BPL"/>
    <property type="match status" value="1"/>
</dbReference>
<dbReference type="EMBL" id="PVUE01000024">
    <property type="protein sequence ID" value="PRZ33883.1"/>
    <property type="molecule type" value="Genomic_DNA"/>
</dbReference>
<dbReference type="NCBIfam" id="TIGR00121">
    <property type="entry name" value="birA_ligase"/>
    <property type="match status" value="1"/>
</dbReference>
<dbReference type="Gene3D" id="3.30.930.10">
    <property type="entry name" value="Bira Bifunctional Protein, Domain 2"/>
    <property type="match status" value="1"/>
</dbReference>